<dbReference type="CDD" id="cd06558">
    <property type="entry name" value="crotonase-like"/>
    <property type="match status" value="1"/>
</dbReference>
<dbReference type="Pfam" id="PF00378">
    <property type="entry name" value="ECH_1"/>
    <property type="match status" value="1"/>
</dbReference>
<dbReference type="Gene3D" id="3.90.226.10">
    <property type="entry name" value="2-enoyl-CoA Hydratase, Chain A, domain 1"/>
    <property type="match status" value="1"/>
</dbReference>
<reference evidence="3" key="1">
    <citation type="journal article" date="2017" name="Environ. Microbiol. Rep.">
        <title>Genetic Diversity of Marine Anaerobic Ammonium-Oxidizing Bacteria as Revealed by Genomic and Proteomic Analyses of 'Candidatus Scalindua japonica'.</title>
        <authorList>
            <person name="Oshiki M."/>
            <person name="Mizuto K."/>
            <person name="Kimura Z."/>
            <person name="Kindaichi T."/>
            <person name="Satoh H."/>
            <person name="Okabe S."/>
        </authorList>
    </citation>
    <scope>NUCLEOTIDE SEQUENCE [LARGE SCALE GENOMIC DNA]</scope>
    <source>
        <strain evidence="3">husup-a2</strain>
    </source>
</reference>
<dbReference type="PANTHER" id="PTHR42964:SF1">
    <property type="entry name" value="POLYKETIDE BIOSYNTHESIS ENOYL-COA HYDRATASE PKSH-RELATED"/>
    <property type="match status" value="1"/>
</dbReference>
<dbReference type="NCBIfam" id="NF005498">
    <property type="entry name" value="PRK07112.1"/>
    <property type="match status" value="1"/>
</dbReference>
<dbReference type="Proteomes" id="UP000218542">
    <property type="component" value="Unassembled WGS sequence"/>
</dbReference>
<comment type="similarity">
    <text evidence="1">Belongs to the enoyl-CoA hydratase/isomerase family.</text>
</comment>
<dbReference type="RefSeq" id="WP_096893532.1">
    <property type="nucleotide sequence ID" value="NZ_BAOS01000010.1"/>
</dbReference>
<dbReference type="InterPro" id="IPR029045">
    <property type="entry name" value="ClpP/crotonase-like_dom_sf"/>
</dbReference>
<dbReference type="OrthoDB" id="370015at2"/>
<sequence length="261" mass="29419">MSYQTLKLKEQRLLLRVQLYRPEVQNSLNAILIEELYQVLQIVDQNNEIKIVLIEGLPDVFCTGMDFETITKSDENPGEDLTAQNTNLYYEILKCFSRSEKVIISMVRGKVSAGGIGLVAASDLVIADPTAEFGLSELLFGLVPACVLPFLIRRVGFQAAYRMALTTQSISASRAYEIGLVDDIHENLESQLRKYIIRLSRLESQSVKTLKRYVSQLWIIEAKTQNLAVGQITELLTDPQVRANIRAFVQDGIFPWESKSS</sequence>
<dbReference type="SUPFAM" id="SSF52096">
    <property type="entry name" value="ClpP/crotonase"/>
    <property type="match status" value="1"/>
</dbReference>
<dbReference type="Gene3D" id="6.10.30.40">
    <property type="match status" value="1"/>
</dbReference>
<dbReference type="GO" id="GO:0003824">
    <property type="term" value="F:catalytic activity"/>
    <property type="evidence" value="ECO:0007669"/>
    <property type="project" value="UniProtKB-ARBA"/>
</dbReference>
<dbReference type="AlphaFoldDB" id="A0A286TWK5"/>
<dbReference type="InterPro" id="IPR001753">
    <property type="entry name" value="Enoyl-CoA_hydra/iso"/>
</dbReference>
<dbReference type="EMBL" id="BAOS01000010">
    <property type="protein sequence ID" value="GAX60245.1"/>
    <property type="molecule type" value="Genomic_DNA"/>
</dbReference>
<evidence type="ECO:0000256" key="1">
    <source>
        <dbReference type="ARBA" id="ARBA00005254"/>
    </source>
</evidence>
<evidence type="ECO:0000313" key="3">
    <source>
        <dbReference type="Proteomes" id="UP000218542"/>
    </source>
</evidence>
<dbReference type="PANTHER" id="PTHR42964">
    <property type="entry name" value="ENOYL-COA HYDRATASE"/>
    <property type="match status" value="1"/>
</dbReference>
<protein>
    <submittedName>
        <fullName evidence="2">Enoyl-CoA hydratase/carnithine racemase</fullName>
    </submittedName>
</protein>
<gene>
    <name evidence="2" type="primary">jamI</name>
    <name evidence="2" type="ORF">SCALIN_C10_0005</name>
</gene>
<comment type="caution">
    <text evidence="2">The sequence shown here is derived from an EMBL/GenBank/DDBJ whole genome shotgun (WGS) entry which is preliminary data.</text>
</comment>
<dbReference type="InterPro" id="IPR051683">
    <property type="entry name" value="Enoyl-CoA_Hydratase/Isomerase"/>
</dbReference>
<evidence type="ECO:0000313" key="2">
    <source>
        <dbReference type="EMBL" id="GAX60245.1"/>
    </source>
</evidence>
<proteinExistence type="inferred from homology"/>
<keyword evidence="3" id="KW-1185">Reference proteome</keyword>
<name>A0A286TWK5_9BACT</name>
<organism evidence="2 3">
    <name type="scientific">Candidatus Scalindua japonica</name>
    <dbReference type="NCBI Taxonomy" id="1284222"/>
    <lineage>
        <taxon>Bacteria</taxon>
        <taxon>Pseudomonadati</taxon>
        <taxon>Planctomycetota</taxon>
        <taxon>Candidatus Brocadiia</taxon>
        <taxon>Candidatus Brocadiales</taxon>
        <taxon>Candidatus Scalinduaceae</taxon>
        <taxon>Candidatus Scalindua</taxon>
    </lineage>
</organism>
<accession>A0A286TWK5</accession>